<evidence type="ECO:0000256" key="12">
    <source>
        <dbReference type="ARBA" id="ARBA00049878"/>
    </source>
</evidence>
<comment type="similarity">
    <text evidence="2">Belongs to the MoaE family.</text>
</comment>
<dbReference type="KEGG" id="mri:Mal4_42250"/>
<evidence type="ECO:0000256" key="4">
    <source>
        <dbReference type="ARBA" id="ARBA00013858"/>
    </source>
</evidence>
<dbReference type="InterPro" id="IPR003448">
    <property type="entry name" value="Mopterin_biosynth_MoaE"/>
</dbReference>
<dbReference type="AlphaFoldDB" id="A0A517ZBK3"/>
<evidence type="ECO:0000256" key="3">
    <source>
        <dbReference type="ARBA" id="ARBA00011950"/>
    </source>
</evidence>
<dbReference type="SUPFAM" id="SSF54690">
    <property type="entry name" value="Molybdopterin synthase subunit MoaE"/>
    <property type="match status" value="1"/>
</dbReference>
<evidence type="ECO:0000256" key="7">
    <source>
        <dbReference type="ARBA" id="ARBA00026066"/>
    </source>
</evidence>
<dbReference type="GO" id="GO:0006777">
    <property type="term" value="P:Mo-molybdopterin cofactor biosynthetic process"/>
    <property type="evidence" value="ECO:0007669"/>
    <property type="project" value="UniProtKB-KW"/>
</dbReference>
<dbReference type="Pfam" id="PF02391">
    <property type="entry name" value="MoaE"/>
    <property type="match status" value="1"/>
</dbReference>
<protein>
    <recommendedName>
        <fullName evidence="4">Molybdopterin synthase catalytic subunit</fullName>
        <ecNumber evidence="3">2.8.1.12</ecNumber>
    </recommendedName>
    <alternativeName>
        <fullName evidence="10">MPT synthase subunit 2</fullName>
    </alternativeName>
    <alternativeName>
        <fullName evidence="8">Molybdenum cofactor biosynthesis protein E</fullName>
    </alternativeName>
    <alternativeName>
        <fullName evidence="9">Molybdopterin-converting factor large subunit</fullName>
    </alternativeName>
    <alternativeName>
        <fullName evidence="11">Molybdopterin-converting factor subunit 2</fullName>
    </alternativeName>
</protein>
<evidence type="ECO:0000313" key="14">
    <source>
        <dbReference type="EMBL" id="QDU39872.1"/>
    </source>
</evidence>
<evidence type="ECO:0000256" key="8">
    <source>
        <dbReference type="ARBA" id="ARBA00029745"/>
    </source>
</evidence>
<evidence type="ECO:0000256" key="2">
    <source>
        <dbReference type="ARBA" id="ARBA00005426"/>
    </source>
</evidence>
<comment type="subunit">
    <text evidence="7">Heterotetramer of 2 MoaD subunits and 2 MoaE subunits. Also stable as homodimer. The enzyme changes between these two forms during catalysis.</text>
</comment>
<evidence type="ECO:0000256" key="10">
    <source>
        <dbReference type="ARBA" id="ARBA00030781"/>
    </source>
</evidence>
<name>A0A517ZBK3_9PLAN</name>
<accession>A0A517ZBK3</accession>
<dbReference type="PANTHER" id="PTHR23404">
    <property type="entry name" value="MOLYBDOPTERIN SYNTHASE RELATED"/>
    <property type="match status" value="1"/>
</dbReference>
<evidence type="ECO:0000256" key="6">
    <source>
        <dbReference type="ARBA" id="ARBA00023150"/>
    </source>
</evidence>
<evidence type="ECO:0000256" key="13">
    <source>
        <dbReference type="SAM" id="MobiDB-lite"/>
    </source>
</evidence>
<comment type="catalytic activity">
    <reaction evidence="12">
        <text>2 [molybdopterin-synthase sulfur-carrier protein]-C-terminal-Gly-aminoethanethioate + cyclic pyranopterin phosphate + H2O = molybdopterin + 2 [molybdopterin-synthase sulfur-carrier protein]-C-terminal Gly-Gly + 2 H(+)</text>
        <dbReference type="Rhea" id="RHEA:26333"/>
        <dbReference type="Rhea" id="RHEA-COMP:12202"/>
        <dbReference type="Rhea" id="RHEA-COMP:19907"/>
        <dbReference type="ChEBI" id="CHEBI:15377"/>
        <dbReference type="ChEBI" id="CHEBI:15378"/>
        <dbReference type="ChEBI" id="CHEBI:58698"/>
        <dbReference type="ChEBI" id="CHEBI:59648"/>
        <dbReference type="ChEBI" id="CHEBI:90778"/>
        <dbReference type="ChEBI" id="CHEBI:232372"/>
        <dbReference type="EC" id="2.8.1.12"/>
    </reaction>
</comment>
<keyword evidence="6" id="KW-0501">Molybdenum cofactor biosynthesis</keyword>
<feature type="region of interest" description="Disordered" evidence="13">
    <location>
        <begin position="133"/>
        <end position="158"/>
    </location>
</feature>
<dbReference type="FunFam" id="3.90.1170.40:FF:000003">
    <property type="entry name" value="Molybdopterin converting factor subunit 2"/>
    <property type="match status" value="1"/>
</dbReference>
<dbReference type="InterPro" id="IPR036563">
    <property type="entry name" value="MoaE_sf"/>
</dbReference>
<comment type="pathway">
    <text evidence="1">Cofactor biosynthesis; molybdopterin biosynthesis.</text>
</comment>
<sequence>MSESGMVRLTREEIDHAALLEEVRTHQAGAAVLFLGTVREMTNGRQTIALDYDAYPEMAIAKMQSLCDEVLERFPLTGVRVEHRLGRLELGDVSIAVAVSSPHRAAAFDAGRMLIDRLKEEVPIWKKENWADGTTEWVHPGTTESAPPKVGQREDSRS</sequence>
<reference evidence="14 15" key="1">
    <citation type="submission" date="2019-02" db="EMBL/GenBank/DDBJ databases">
        <title>Deep-cultivation of Planctomycetes and their phenomic and genomic characterization uncovers novel biology.</title>
        <authorList>
            <person name="Wiegand S."/>
            <person name="Jogler M."/>
            <person name="Boedeker C."/>
            <person name="Pinto D."/>
            <person name="Vollmers J."/>
            <person name="Rivas-Marin E."/>
            <person name="Kohn T."/>
            <person name="Peeters S.H."/>
            <person name="Heuer A."/>
            <person name="Rast P."/>
            <person name="Oberbeckmann S."/>
            <person name="Bunk B."/>
            <person name="Jeske O."/>
            <person name="Meyerdierks A."/>
            <person name="Storesund J.E."/>
            <person name="Kallscheuer N."/>
            <person name="Luecker S."/>
            <person name="Lage O.M."/>
            <person name="Pohl T."/>
            <person name="Merkel B.J."/>
            <person name="Hornburger P."/>
            <person name="Mueller R.-W."/>
            <person name="Bruemmer F."/>
            <person name="Labrenz M."/>
            <person name="Spormann A.M."/>
            <person name="Op den Camp H."/>
            <person name="Overmann J."/>
            <person name="Amann R."/>
            <person name="Jetten M.S.M."/>
            <person name="Mascher T."/>
            <person name="Medema M.H."/>
            <person name="Devos D.P."/>
            <person name="Kaster A.-K."/>
            <person name="Ovreas L."/>
            <person name="Rohde M."/>
            <person name="Galperin M.Y."/>
            <person name="Jogler C."/>
        </authorList>
    </citation>
    <scope>NUCLEOTIDE SEQUENCE [LARGE SCALE GENOMIC DNA]</scope>
    <source>
        <strain evidence="14 15">Mal4</strain>
    </source>
</reference>
<gene>
    <name evidence="14" type="primary">moaE</name>
    <name evidence="14" type="ORF">Mal4_42250</name>
</gene>
<dbReference type="GO" id="GO:0030366">
    <property type="term" value="F:molybdopterin synthase activity"/>
    <property type="evidence" value="ECO:0007669"/>
    <property type="project" value="UniProtKB-EC"/>
</dbReference>
<evidence type="ECO:0000256" key="11">
    <source>
        <dbReference type="ARBA" id="ARBA00032474"/>
    </source>
</evidence>
<organism evidence="14 15">
    <name type="scientific">Maioricimonas rarisocia</name>
    <dbReference type="NCBI Taxonomy" id="2528026"/>
    <lineage>
        <taxon>Bacteria</taxon>
        <taxon>Pseudomonadati</taxon>
        <taxon>Planctomycetota</taxon>
        <taxon>Planctomycetia</taxon>
        <taxon>Planctomycetales</taxon>
        <taxon>Planctomycetaceae</taxon>
        <taxon>Maioricimonas</taxon>
    </lineage>
</organism>
<proteinExistence type="inferred from homology"/>
<dbReference type="EMBL" id="CP036275">
    <property type="protein sequence ID" value="QDU39872.1"/>
    <property type="molecule type" value="Genomic_DNA"/>
</dbReference>
<evidence type="ECO:0000256" key="9">
    <source>
        <dbReference type="ARBA" id="ARBA00030407"/>
    </source>
</evidence>
<dbReference type="RefSeq" id="WP_231746592.1">
    <property type="nucleotide sequence ID" value="NZ_CP036275.1"/>
</dbReference>
<dbReference type="Gene3D" id="3.90.1170.40">
    <property type="entry name" value="Molybdopterin biosynthesis MoaE subunit"/>
    <property type="match status" value="1"/>
</dbReference>
<dbReference type="CDD" id="cd00756">
    <property type="entry name" value="MoaE"/>
    <property type="match status" value="1"/>
</dbReference>
<evidence type="ECO:0000313" key="15">
    <source>
        <dbReference type="Proteomes" id="UP000320496"/>
    </source>
</evidence>
<evidence type="ECO:0000256" key="1">
    <source>
        <dbReference type="ARBA" id="ARBA00005046"/>
    </source>
</evidence>
<keyword evidence="5 14" id="KW-0808">Transferase</keyword>
<evidence type="ECO:0000256" key="5">
    <source>
        <dbReference type="ARBA" id="ARBA00022679"/>
    </source>
</evidence>
<keyword evidence="15" id="KW-1185">Reference proteome</keyword>
<dbReference type="Proteomes" id="UP000320496">
    <property type="component" value="Chromosome"/>
</dbReference>
<dbReference type="EC" id="2.8.1.12" evidence="3"/>